<dbReference type="InterPro" id="IPR051618">
    <property type="entry name" value="Actin-binding_LIM"/>
</dbReference>
<evidence type="ECO:0000256" key="3">
    <source>
        <dbReference type="ARBA" id="ARBA00023038"/>
    </source>
</evidence>
<dbReference type="Gene3D" id="2.10.110.10">
    <property type="entry name" value="Cysteine Rich Protein"/>
    <property type="match status" value="1"/>
</dbReference>
<accession>A0A2G9UTA4</accession>
<dbReference type="GO" id="GO:0030032">
    <property type="term" value="P:lamellipodium assembly"/>
    <property type="evidence" value="ECO:0007669"/>
    <property type="project" value="TreeGrafter"/>
</dbReference>
<feature type="region of interest" description="Disordered" evidence="5">
    <location>
        <begin position="152"/>
        <end position="201"/>
    </location>
</feature>
<protein>
    <submittedName>
        <fullName evidence="7">LIM domain protein</fullName>
    </submittedName>
</protein>
<dbReference type="Pfam" id="PF00412">
    <property type="entry name" value="LIM"/>
    <property type="match status" value="1"/>
</dbReference>
<dbReference type="Proteomes" id="UP000230423">
    <property type="component" value="Unassembled WGS sequence"/>
</dbReference>
<feature type="compositionally biased region" description="Polar residues" evidence="5">
    <location>
        <begin position="173"/>
        <end position="201"/>
    </location>
</feature>
<evidence type="ECO:0000256" key="1">
    <source>
        <dbReference type="ARBA" id="ARBA00022723"/>
    </source>
</evidence>
<dbReference type="InterPro" id="IPR001781">
    <property type="entry name" value="Znf_LIM"/>
</dbReference>
<dbReference type="AlphaFoldDB" id="A0A2G9UTA4"/>
<evidence type="ECO:0000256" key="5">
    <source>
        <dbReference type="SAM" id="MobiDB-lite"/>
    </source>
</evidence>
<proteinExistence type="predicted"/>
<evidence type="ECO:0000313" key="7">
    <source>
        <dbReference type="EMBL" id="PIO72972.1"/>
    </source>
</evidence>
<dbReference type="GO" id="GO:0046872">
    <property type="term" value="F:metal ion binding"/>
    <property type="evidence" value="ECO:0007669"/>
    <property type="project" value="UniProtKB-KW"/>
</dbReference>
<evidence type="ECO:0000313" key="8">
    <source>
        <dbReference type="Proteomes" id="UP000230423"/>
    </source>
</evidence>
<dbReference type="SUPFAM" id="SSF57716">
    <property type="entry name" value="Glucocorticoid receptor-like (DNA-binding domain)"/>
    <property type="match status" value="1"/>
</dbReference>
<organism evidence="7 8">
    <name type="scientific">Teladorsagia circumcincta</name>
    <name type="common">Brown stomach worm</name>
    <name type="synonym">Ostertagia circumcincta</name>
    <dbReference type="NCBI Taxonomy" id="45464"/>
    <lineage>
        <taxon>Eukaryota</taxon>
        <taxon>Metazoa</taxon>
        <taxon>Ecdysozoa</taxon>
        <taxon>Nematoda</taxon>
        <taxon>Chromadorea</taxon>
        <taxon>Rhabditida</taxon>
        <taxon>Rhabditina</taxon>
        <taxon>Rhabditomorpha</taxon>
        <taxon>Strongyloidea</taxon>
        <taxon>Trichostrongylidae</taxon>
        <taxon>Teladorsagia</taxon>
    </lineage>
</organism>
<keyword evidence="1 4" id="KW-0479">Metal-binding</keyword>
<reference evidence="7 8" key="1">
    <citation type="submission" date="2015-09" db="EMBL/GenBank/DDBJ databases">
        <title>Draft genome of the parasitic nematode Teladorsagia circumcincta isolate WARC Sus (inbred).</title>
        <authorList>
            <person name="Mitreva M."/>
        </authorList>
    </citation>
    <scope>NUCLEOTIDE SEQUENCE [LARGE SCALE GENOMIC DNA]</scope>
    <source>
        <strain evidence="7 8">S</strain>
    </source>
</reference>
<dbReference type="PROSITE" id="PS50023">
    <property type="entry name" value="LIM_DOMAIN_2"/>
    <property type="match status" value="1"/>
</dbReference>
<feature type="domain" description="LIM zinc-binding" evidence="6">
    <location>
        <begin position="91"/>
        <end position="151"/>
    </location>
</feature>
<dbReference type="GO" id="GO:0015629">
    <property type="term" value="C:actin cytoskeleton"/>
    <property type="evidence" value="ECO:0007669"/>
    <property type="project" value="TreeGrafter"/>
</dbReference>
<dbReference type="PANTHER" id="PTHR24213">
    <property type="entry name" value="ACTIN-BINDING LIM PROTEIN"/>
    <property type="match status" value="1"/>
</dbReference>
<dbReference type="PROSITE" id="PS00478">
    <property type="entry name" value="LIM_DOMAIN_1"/>
    <property type="match status" value="1"/>
</dbReference>
<keyword evidence="3 4" id="KW-0440">LIM domain</keyword>
<evidence type="ECO:0000256" key="2">
    <source>
        <dbReference type="ARBA" id="ARBA00022833"/>
    </source>
</evidence>
<keyword evidence="2 4" id="KW-0862">Zinc</keyword>
<sequence>MASGAAASAADCGRRVAVSSAPLRRGARYRSARCSRGEAVAVERLLQSDDCDTLATPHQWSVKSEFWHNLGHLSFRKSFTAIVLQNPSLGKKCEVCKKKCSGDVLKANDKYFHIQCFQCKQCSRPLGESGFYTAADGSYLCPEDYRALGRGTTRQPAVSKTPDVDSRPAAVNGEQTINNVKESEQLSPLGSPSGTSNSPSI</sequence>
<dbReference type="EMBL" id="KZ345553">
    <property type="protein sequence ID" value="PIO72972.1"/>
    <property type="molecule type" value="Genomic_DNA"/>
</dbReference>
<dbReference type="SMART" id="SM00132">
    <property type="entry name" value="LIM"/>
    <property type="match status" value="1"/>
</dbReference>
<dbReference type="GO" id="GO:0051015">
    <property type="term" value="F:actin filament binding"/>
    <property type="evidence" value="ECO:0007669"/>
    <property type="project" value="TreeGrafter"/>
</dbReference>
<gene>
    <name evidence="7" type="ORF">TELCIR_05070</name>
</gene>
<evidence type="ECO:0000259" key="6">
    <source>
        <dbReference type="PROSITE" id="PS50023"/>
    </source>
</evidence>
<keyword evidence="8" id="KW-1185">Reference proteome</keyword>
<dbReference type="PANTHER" id="PTHR24213:SF9">
    <property type="entry name" value="UNCOORDINATED 115A, ISOFORM B-RELATED"/>
    <property type="match status" value="1"/>
</dbReference>
<dbReference type="OrthoDB" id="5810174at2759"/>
<name>A0A2G9UTA4_TELCI</name>
<evidence type="ECO:0000256" key="4">
    <source>
        <dbReference type="PROSITE-ProRule" id="PRU00125"/>
    </source>
</evidence>
<dbReference type="CDD" id="cd09327">
    <property type="entry name" value="LIM1_abLIM"/>
    <property type="match status" value="1"/>
</dbReference>